<dbReference type="PATRIC" id="fig|66430.4.peg.6870"/>
<keyword evidence="1" id="KW-1133">Transmembrane helix</keyword>
<keyword evidence="1" id="KW-0472">Membrane</keyword>
<feature type="transmembrane region" description="Helical" evidence="1">
    <location>
        <begin position="20"/>
        <end position="38"/>
    </location>
</feature>
<sequence length="99" mass="10486">MLAGKLDELGDSLIKTVTDWGGAGLVAILIVLVIVQIARQMSMKAAIGAVIGMIIVLGIYKARNDLSDMFTDEVQHPANSSGAVVVVIDQPRLSDRVVL</sequence>
<reference evidence="2 3" key="1">
    <citation type="submission" date="2015-06" db="EMBL/GenBank/DDBJ databases">
        <title>Recapitulation of the evolution of biosynthetic gene clusters reveals hidden chemical diversity on bacterial genomes.</title>
        <authorList>
            <person name="Cruz-Morales P."/>
            <person name="Martinez-Guerrero C."/>
            <person name="Morales-Escalante M.A."/>
            <person name="Yanez-Guerra L.A."/>
            <person name="Kopp J.F."/>
            <person name="Feldmann J."/>
            <person name="Ramos-Aboites H.E."/>
            <person name="Barona-Gomez F."/>
        </authorList>
    </citation>
    <scope>NUCLEOTIDE SEQUENCE [LARGE SCALE GENOMIC DNA]</scope>
    <source>
        <strain evidence="2 3">ATCC 31245</strain>
    </source>
</reference>
<feature type="transmembrane region" description="Helical" evidence="1">
    <location>
        <begin position="45"/>
        <end position="62"/>
    </location>
</feature>
<dbReference type="EMBL" id="LFML01000079">
    <property type="protein sequence ID" value="KMO96077.1"/>
    <property type="molecule type" value="Genomic_DNA"/>
</dbReference>
<keyword evidence="3" id="KW-1185">Reference proteome</keyword>
<dbReference type="STRING" id="66430.ACS04_20210"/>
<organism evidence="2 3">
    <name type="scientific">Streptomyces roseus</name>
    <dbReference type="NCBI Taxonomy" id="66430"/>
    <lineage>
        <taxon>Bacteria</taxon>
        <taxon>Bacillati</taxon>
        <taxon>Actinomycetota</taxon>
        <taxon>Actinomycetes</taxon>
        <taxon>Kitasatosporales</taxon>
        <taxon>Streptomycetaceae</taxon>
        <taxon>Streptomyces</taxon>
    </lineage>
</organism>
<accession>A0A0J6XP96</accession>
<proteinExistence type="predicted"/>
<dbReference type="AlphaFoldDB" id="A0A0J6XP96"/>
<evidence type="ECO:0000313" key="2">
    <source>
        <dbReference type="EMBL" id="KMO96077.1"/>
    </source>
</evidence>
<keyword evidence="1" id="KW-0812">Transmembrane</keyword>
<name>A0A0J6XP96_9ACTN</name>
<dbReference type="OrthoDB" id="4334934at2"/>
<gene>
    <name evidence="2" type="ORF">ACS04_20210</name>
</gene>
<evidence type="ECO:0000256" key="1">
    <source>
        <dbReference type="SAM" id="Phobius"/>
    </source>
</evidence>
<comment type="caution">
    <text evidence="2">The sequence shown here is derived from an EMBL/GenBank/DDBJ whole genome shotgun (WGS) entry which is preliminary data.</text>
</comment>
<protein>
    <submittedName>
        <fullName evidence="2">Uncharacterized protein</fullName>
    </submittedName>
</protein>
<evidence type="ECO:0000313" key="3">
    <source>
        <dbReference type="Proteomes" id="UP000035932"/>
    </source>
</evidence>
<dbReference type="Proteomes" id="UP000035932">
    <property type="component" value="Unassembled WGS sequence"/>
</dbReference>